<feature type="transmembrane region" description="Helical" evidence="10">
    <location>
        <begin position="40"/>
        <end position="65"/>
    </location>
</feature>
<evidence type="ECO:0000256" key="10">
    <source>
        <dbReference type="SAM" id="Phobius"/>
    </source>
</evidence>
<evidence type="ECO:0000313" key="12">
    <source>
        <dbReference type="EMBL" id="GFN90451.1"/>
    </source>
</evidence>
<keyword evidence="6 10" id="KW-0472">Membrane</keyword>
<keyword evidence="4 10" id="KW-1133">Transmembrane helix</keyword>
<feature type="transmembrane region" description="Helical" evidence="10">
    <location>
        <begin position="311"/>
        <end position="331"/>
    </location>
</feature>
<evidence type="ECO:0000256" key="1">
    <source>
        <dbReference type="ARBA" id="ARBA00004651"/>
    </source>
</evidence>
<dbReference type="AlphaFoldDB" id="A0AAV3Z5A9"/>
<keyword evidence="8" id="KW-0807">Transducer</keyword>
<keyword evidence="2" id="KW-1003">Cell membrane</keyword>
<evidence type="ECO:0000256" key="8">
    <source>
        <dbReference type="ARBA" id="ARBA00023224"/>
    </source>
</evidence>
<reference evidence="12 13" key="1">
    <citation type="journal article" date="2021" name="Elife">
        <title>Chloroplast acquisition without the gene transfer in kleptoplastic sea slugs, Plakobranchus ocellatus.</title>
        <authorList>
            <person name="Maeda T."/>
            <person name="Takahashi S."/>
            <person name="Yoshida T."/>
            <person name="Shimamura S."/>
            <person name="Takaki Y."/>
            <person name="Nagai Y."/>
            <person name="Toyoda A."/>
            <person name="Suzuki Y."/>
            <person name="Arimoto A."/>
            <person name="Ishii H."/>
            <person name="Satoh N."/>
            <person name="Nishiyama T."/>
            <person name="Hasebe M."/>
            <person name="Maruyama T."/>
            <person name="Minagawa J."/>
            <person name="Obokata J."/>
            <person name="Shigenobu S."/>
        </authorList>
    </citation>
    <scope>NUCLEOTIDE SEQUENCE [LARGE SCALE GENOMIC DNA]</scope>
</reference>
<proteinExistence type="predicted"/>
<feature type="transmembrane region" description="Helical" evidence="10">
    <location>
        <begin position="72"/>
        <end position="92"/>
    </location>
</feature>
<feature type="region of interest" description="Disordered" evidence="9">
    <location>
        <begin position="251"/>
        <end position="301"/>
    </location>
</feature>
<name>A0AAV3Z5A9_9GAST</name>
<feature type="compositionally biased region" description="Polar residues" evidence="9">
    <location>
        <begin position="268"/>
        <end position="278"/>
    </location>
</feature>
<evidence type="ECO:0000256" key="3">
    <source>
        <dbReference type="ARBA" id="ARBA00022692"/>
    </source>
</evidence>
<organism evidence="12 13">
    <name type="scientific">Plakobranchus ocellatus</name>
    <dbReference type="NCBI Taxonomy" id="259542"/>
    <lineage>
        <taxon>Eukaryota</taxon>
        <taxon>Metazoa</taxon>
        <taxon>Spiralia</taxon>
        <taxon>Lophotrochozoa</taxon>
        <taxon>Mollusca</taxon>
        <taxon>Gastropoda</taxon>
        <taxon>Heterobranchia</taxon>
        <taxon>Euthyneura</taxon>
        <taxon>Panpulmonata</taxon>
        <taxon>Sacoglossa</taxon>
        <taxon>Placobranchoidea</taxon>
        <taxon>Plakobranchidae</taxon>
        <taxon>Plakobranchus</taxon>
    </lineage>
</organism>
<feature type="transmembrane region" description="Helical" evidence="10">
    <location>
        <begin position="124"/>
        <end position="148"/>
    </location>
</feature>
<dbReference type="SUPFAM" id="SSF81321">
    <property type="entry name" value="Family A G protein-coupled receptor-like"/>
    <property type="match status" value="1"/>
</dbReference>
<accession>A0AAV3Z5A9</accession>
<keyword evidence="5" id="KW-0297">G-protein coupled receptor</keyword>
<gene>
    <name evidence="12" type="ORF">PoB_001695700</name>
</gene>
<dbReference type="Gene3D" id="1.20.1070.10">
    <property type="entry name" value="Rhodopsin 7-helix transmembrane proteins"/>
    <property type="match status" value="1"/>
</dbReference>
<evidence type="ECO:0000256" key="4">
    <source>
        <dbReference type="ARBA" id="ARBA00022989"/>
    </source>
</evidence>
<feature type="domain" description="G-protein coupled receptors family 1 profile" evidence="11">
    <location>
        <begin position="44"/>
        <end position="374"/>
    </location>
</feature>
<keyword evidence="3 10" id="KW-0812">Transmembrane</keyword>
<protein>
    <submittedName>
        <fullName evidence="12">Chemosensory receptor c</fullName>
    </submittedName>
</protein>
<dbReference type="Proteomes" id="UP000735302">
    <property type="component" value="Unassembled WGS sequence"/>
</dbReference>
<evidence type="ECO:0000256" key="9">
    <source>
        <dbReference type="SAM" id="MobiDB-lite"/>
    </source>
</evidence>
<evidence type="ECO:0000256" key="5">
    <source>
        <dbReference type="ARBA" id="ARBA00023040"/>
    </source>
</evidence>
<dbReference type="PROSITE" id="PS50262">
    <property type="entry name" value="G_PROTEIN_RECEP_F1_2"/>
    <property type="match status" value="1"/>
</dbReference>
<feature type="transmembrane region" description="Helical" evidence="10">
    <location>
        <begin position="351"/>
        <end position="375"/>
    </location>
</feature>
<comment type="caution">
    <text evidence="12">The sequence shown here is derived from an EMBL/GenBank/DDBJ whole genome shotgun (WGS) entry which is preliminary data.</text>
</comment>
<evidence type="ECO:0000256" key="7">
    <source>
        <dbReference type="ARBA" id="ARBA00023170"/>
    </source>
</evidence>
<dbReference type="GO" id="GO:0004930">
    <property type="term" value="F:G protein-coupled receptor activity"/>
    <property type="evidence" value="ECO:0007669"/>
    <property type="project" value="UniProtKB-KW"/>
</dbReference>
<dbReference type="EMBL" id="BLXT01002034">
    <property type="protein sequence ID" value="GFN90451.1"/>
    <property type="molecule type" value="Genomic_DNA"/>
</dbReference>
<keyword evidence="13" id="KW-1185">Reference proteome</keyword>
<feature type="compositionally biased region" description="Basic and acidic residues" evidence="9">
    <location>
        <begin position="290"/>
        <end position="301"/>
    </location>
</feature>
<dbReference type="PANTHER" id="PTHR24249:SF372">
    <property type="entry name" value="G-PROTEIN COUPLED RECEPTORS FAMILY 1 PROFILE DOMAIN-CONTAINING PROTEIN"/>
    <property type="match status" value="1"/>
</dbReference>
<evidence type="ECO:0000256" key="2">
    <source>
        <dbReference type="ARBA" id="ARBA00022475"/>
    </source>
</evidence>
<dbReference type="GO" id="GO:0005886">
    <property type="term" value="C:plasma membrane"/>
    <property type="evidence" value="ECO:0007669"/>
    <property type="project" value="UniProtKB-SubCell"/>
</dbReference>
<dbReference type="PANTHER" id="PTHR24249">
    <property type="entry name" value="HISTAMINE RECEPTOR-RELATED G-PROTEIN COUPLED RECEPTOR"/>
    <property type="match status" value="1"/>
</dbReference>
<evidence type="ECO:0000313" key="13">
    <source>
        <dbReference type="Proteomes" id="UP000735302"/>
    </source>
</evidence>
<keyword evidence="7 12" id="KW-0675">Receptor</keyword>
<feature type="transmembrane region" description="Helical" evidence="10">
    <location>
        <begin position="215"/>
        <end position="238"/>
    </location>
</feature>
<evidence type="ECO:0000259" key="11">
    <source>
        <dbReference type="PROSITE" id="PS50262"/>
    </source>
</evidence>
<sequence>MPGLEAPIFNNTTPADVQGAAGIPLLFFDTTQAIWIRRTIYYFANSAVLTASILTNAVNVIIFILGGLSDGMSWIFLGLSVSDLLHCLFWLMDRVLGMAQVFFNQHPEVNFLQLNFIISRYARIFYVTSVILTVFAASQKSVCVAFPLTFRFFFTRKRSAICVALIFVSVVISYLPSLTTHRLLPTFSVRFNRTRWRYSARDKALRQSTLDFHNMASFVFLPFISQAIVIFCLLVLIVKLKAAAKTRREMTGGGIEECDPSGEKSADGKNNPTMSEGKQTPGKASATDASDSKAKKDNQENTNFSDKELRVIKSVSLVCGIFIGGTIPYSLINMTRFIFPPFSDGGSYSSLYFLIVSLQGMWYYGSTALNIVVYYKYNTKYKKAFQSHVLCFKEKKK</sequence>
<dbReference type="InterPro" id="IPR050569">
    <property type="entry name" value="TAAR"/>
</dbReference>
<dbReference type="InterPro" id="IPR017452">
    <property type="entry name" value="GPCR_Rhodpsn_7TM"/>
</dbReference>
<feature type="transmembrane region" description="Helical" evidence="10">
    <location>
        <begin position="160"/>
        <end position="178"/>
    </location>
</feature>
<evidence type="ECO:0000256" key="6">
    <source>
        <dbReference type="ARBA" id="ARBA00023136"/>
    </source>
</evidence>
<comment type="subcellular location">
    <subcellularLocation>
        <location evidence="1">Cell membrane</location>
        <topology evidence="1">Multi-pass membrane protein</topology>
    </subcellularLocation>
</comment>